<evidence type="ECO:0000313" key="3">
    <source>
        <dbReference type="Proteomes" id="UP001151532"/>
    </source>
</evidence>
<reference evidence="2" key="1">
    <citation type="submission" date="2022-11" db="EMBL/GenBank/DDBJ databases">
        <authorList>
            <person name="Hyden B.L."/>
            <person name="Feng K."/>
            <person name="Yates T."/>
            <person name="Jawdy S."/>
            <person name="Smart L.B."/>
            <person name="Muchero W."/>
        </authorList>
    </citation>
    <scope>NUCLEOTIDE SEQUENCE</scope>
    <source>
        <tissue evidence="2">Shoot tip</tissue>
    </source>
</reference>
<sequence length="61" mass="6877">MDLSPLPCDSAFMEYAITLIQKKVAKDVEKALLTTLASNRCSSTLYPHQEVRNRQLSICSF</sequence>
<reference evidence="2" key="2">
    <citation type="journal article" date="2023" name="Int. J. Mol. Sci.">
        <title>De Novo Assembly and Annotation of 11 Diverse Shrub Willow (Salix) Genomes Reveals Novel Gene Organization in Sex-Linked Regions.</title>
        <authorList>
            <person name="Hyden B."/>
            <person name="Feng K."/>
            <person name="Yates T.B."/>
            <person name="Jawdy S."/>
            <person name="Cereghino C."/>
            <person name="Smart L.B."/>
            <person name="Muchero W."/>
        </authorList>
    </citation>
    <scope>NUCLEOTIDE SEQUENCE</scope>
    <source>
        <tissue evidence="2">Shoot tip</tissue>
    </source>
</reference>
<comment type="caution">
    <text evidence="2">The sequence shown here is derived from an EMBL/GenBank/DDBJ whole genome shotgun (WGS) entry which is preliminary data.</text>
</comment>
<proteinExistence type="inferred from homology"/>
<accession>A0A9Q0PR60</accession>
<dbReference type="EMBL" id="JAPFFK010000018">
    <property type="protein sequence ID" value="KAJ6692949.1"/>
    <property type="molecule type" value="Genomic_DNA"/>
</dbReference>
<dbReference type="Proteomes" id="UP001151532">
    <property type="component" value="Chromosome 9"/>
</dbReference>
<dbReference type="OrthoDB" id="1721152at2759"/>
<dbReference type="AlphaFoldDB" id="A0A9Q0PR60"/>
<name>A0A9Q0PR60_SALPP</name>
<organism evidence="2 3">
    <name type="scientific">Salix purpurea</name>
    <name type="common">Purple osier willow</name>
    <dbReference type="NCBI Taxonomy" id="77065"/>
    <lineage>
        <taxon>Eukaryota</taxon>
        <taxon>Viridiplantae</taxon>
        <taxon>Streptophyta</taxon>
        <taxon>Embryophyta</taxon>
        <taxon>Tracheophyta</taxon>
        <taxon>Spermatophyta</taxon>
        <taxon>Magnoliopsida</taxon>
        <taxon>eudicotyledons</taxon>
        <taxon>Gunneridae</taxon>
        <taxon>Pentapetalae</taxon>
        <taxon>rosids</taxon>
        <taxon>fabids</taxon>
        <taxon>Malpighiales</taxon>
        <taxon>Salicaceae</taxon>
        <taxon>Saliceae</taxon>
        <taxon>Salix</taxon>
    </lineage>
</organism>
<keyword evidence="3" id="KW-1185">Reference proteome</keyword>
<protein>
    <submittedName>
        <fullName evidence="2">AUXIN-RESPONSIVE FAMILY PROTEIN</fullName>
    </submittedName>
</protein>
<dbReference type="PANTHER" id="PTHR31175">
    <property type="entry name" value="AUXIN-RESPONSIVE FAMILY PROTEIN"/>
    <property type="match status" value="1"/>
</dbReference>
<dbReference type="InterPro" id="IPR003676">
    <property type="entry name" value="SAUR_fam"/>
</dbReference>
<dbReference type="PANTHER" id="PTHR31175:SF49">
    <property type="entry name" value="SAUR FAMILY PROTEIN"/>
    <property type="match status" value="1"/>
</dbReference>
<evidence type="ECO:0000313" key="2">
    <source>
        <dbReference type="EMBL" id="KAJ6692949.1"/>
    </source>
</evidence>
<dbReference type="GO" id="GO:0009733">
    <property type="term" value="P:response to auxin"/>
    <property type="evidence" value="ECO:0007669"/>
    <property type="project" value="InterPro"/>
</dbReference>
<gene>
    <name evidence="2" type="ORF">OIU79_014645</name>
</gene>
<evidence type="ECO:0000256" key="1">
    <source>
        <dbReference type="ARBA" id="ARBA00006974"/>
    </source>
</evidence>
<comment type="similarity">
    <text evidence="1">Belongs to the ARG7 family.</text>
</comment>